<sequence length="75" mass="7927">MTLLIHAVDGEGDGAVQTGTPAHVDMTAFLLARGADPHAAMHDGGTALSLARRYGHWLAVELLEAWALRHPSTAE</sequence>
<organism evidence="1 2">
    <name type="scientific">Actinoplanes couchii</name>
    <dbReference type="NCBI Taxonomy" id="403638"/>
    <lineage>
        <taxon>Bacteria</taxon>
        <taxon>Bacillati</taxon>
        <taxon>Actinomycetota</taxon>
        <taxon>Actinomycetes</taxon>
        <taxon>Micromonosporales</taxon>
        <taxon>Micromonosporaceae</taxon>
        <taxon>Actinoplanes</taxon>
    </lineage>
</organism>
<name>A0ABQ3XR98_9ACTN</name>
<protein>
    <recommendedName>
        <fullName evidence="3">Ankyrin</fullName>
    </recommendedName>
</protein>
<dbReference type="InterPro" id="IPR036770">
    <property type="entry name" value="Ankyrin_rpt-contain_sf"/>
</dbReference>
<dbReference type="Gene3D" id="1.25.40.20">
    <property type="entry name" value="Ankyrin repeat-containing domain"/>
    <property type="match status" value="1"/>
</dbReference>
<dbReference type="SUPFAM" id="SSF48403">
    <property type="entry name" value="Ankyrin repeat"/>
    <property type="match status" value="1"/>
</dbReference>
<proteinExistence type="predicted"/>
<dbReference type="EMBL" id="BOMG01000117">
    <property type="protein sequence ID" value="GID60995.1"/>
    <property type="molecule type" value="Genomic_DNA"/>
</dbReference>
<reference evidence="1 2" key="1">
    <citation type="submission" date="2021-01" db="EMBL/GenBank/DDBJ databases">
        <title>Whole genome shotgun sequence of Actinoplanes couchii NBRC 106145.</title>
        <authorList>
            <person name="Komaki H."/>
            <person name="Tamura T."/>
        </authorList>
    </citation>
    <scope>NUCLEOTIDE SEQUENCE [LARGE SCALE GENOMIC DNA]</scope>
    <source>
        <strain evidence="1 2">NBRC 106145</strain>
    </source>
</reference>
<evidence type="ECO:0008006" key="3">
    <source>
        <dbReference type="Google" id="ProtNLM"/>
    </source>
</evidence>
<comment type="caution">
    <text evidence="1">The sequence shown here is derived from an EMBL/GenBank/DDBJ whole genome shotgun (WGS) entry which is preliminary data.</text>
</comment>
<keyword evidence="2" id="KW-1185">Reference proteome</keyword>
<gene>
    <name evidence="1" type="ORF">Aco03nite_093990</name>
</gene>
<dbReference type="Proteomes" id="UP000612282">
    <property type="component" value="Unassembled WGS sequence"/>
</dbReference>
<evidence type="ECO:0000313" key="2">
    <source>
        <dbReference type="Proteomes" id="UP000612282"/>
    </source>
</evidence>
<evidence type="ECO:0000313" key="1">
    <source>
        <dbReference type="EMBL" id="GID60995.1"/>
    </source>
</evidence>
<accession>A0ABQ3XR98</accession>
<dbReference type="RefSeq" id="WP_203808531.1">
    <property type="nucleotide sequence ID" value="NZ_BAAAQE010000047.1"/>
</dbReference>